<comment type="caution">
    <text evidence="1">The sequence shown here is derived from an EMBL/GenBank/DDBJ whole genome shotgun (WGS) entry which is preliminary data.</text>
</comment>
<dbReference type="PATRIC" id="fig|404937.3.peg.2645"/>
<sequence>MRKMNMSELNDWIFSRKGNVERDILKGGREQHVRLRPRDKEEMRILDELCIKRWKKAEQEGKIRYLNERVWYYEFD</sequence>
<evidence type="ECO:0000313" key="1">
    <source>
        <dbReference type="EMBL" id="KIQ93477.1"/>
    </source>
</evidence>
<keyword evidence="2" id="KW-1185">Reference proteome</keyword>
<organism evidence="1 2">
    <name type="scientific">Anoxybacillus thermarum</name>
    <dbReference type="NCBI Taxonomy" id="404937"/>
    <lineage>
        <taxon>Bacteria</taxon>
        <taxon>Bacillati</taxon>
        <taxon>Bacillota</taxon>
        <taxon>Bacilli</taxon>
        <taxon>Bacillales</taxon>
        <taxon>Anoxybacillaceae</taxon>
        <taxon>Anoxybacillus</taxon>
    </lineage>
</organism>
<dbReference type="Proteomes" id="UP000032102">
    <property type="component" value="Unassembled WGS sequence"/>
</dbReference>
<dbReference type="EMBL" id="JXTH01000062">
    <property type="protein sequence ID" value="KIQ93477.1"/>
    <property type="molecule type" value="Genomic_DNA"/>
</dbReference>
<gene>
    <name evidence="1" type="ORF">LH47_02448</name>
</gene>
<proteinExistence type="predicted"/>
<evidence type="ECO:0000313" key="2">
    <source>
        <dbReference type="Proteomes" id="UP000032102"/>
    </source>
</evidence>
<accession>A0A0D0RP24</accession>
<reference evidence="1 2" key="1">
    <citation type="submission" date="2015-01" db="EMBL/GenBank/DDBJ databases">
        <title>Draft genome of Anoxybacillus thermarum strain AF/04.</title>
        <authorList>
            <person name="Poli A."/>
            <person name="Nicolaus B."/>
            <person name="Chan K.-G."/>
            <person name="Kahar U.M."/>
            <person name="Yaakob A.S."/>
            <person name="Chan C.S."/>
            <person name="Goh K.M."/>
        </authorList>
    </citation>
    <scope>NUCLEOTIDE SEQUENCE [LARGE SCALE GENOMIC DNA]</scope>
    <source>
        <strain evidence="1 2">AF/04</strain>
    </source>
</reference>
<dbReference type="AlphaFoldDB" id="A0A0D0RP24"/>
<name>A0A0D0RP24_9BACL</name>
<protein>
    <submittedName>
        <fullName evidence="1">Uncharacterized protein</fullName>
    </submittedName>
</protein>